<dbReference type="Gene3D" id="1.10.260.40">
    <property type="entry name" value="lambda repressor-like DNA-binding domains"/>
    <property type="match status" value="1"/>
</dbReference>
<dbReference type="PROSITE" id="PS50943">
    <property type="entry name" value="HTH_CROC1"/>
    <property type="match status" value="1"/>
</dbReference>
<evidence type="ECO:0000313" key="4">
    <source>
        <dbReference type="Proteomes" id="UP001589733"/>
    </source>
</evidence>
<keyword evidence="4" id="KW-1185">Reference proteome</keyword>
<dbReference type="Pfam" id="PF07883">
    <property type="entry name" value="Cupin_2"/>
    <property type="match status" value="1"/>
</dbReference>
<proteinExistence type="predicted"/>
<evidence type="ECO:0000259" key="2">
    <source>
        <dbReference type="PROSITE" id="PS50943"/>
    </source>
</evidence>
<dbReference type="PANTHER" id="PTHR46797:SF1">
    <property type="entry name" value="METHYLPHOSPHONATE SYNTHASE"/>
    <property type="match status" value="1"/>
</dbReference>
<dbReference type="InterPro" id="IPR014710">
    <property type="entry name" value="RmlC-like_jellyroll"/>
</dbReference>
<dbReference type="Proteomes" id="UP001589733">
    <property type="component" value="Unassembled WGS sequence"/>
</dbReference>
<dbReference type="InterPro" id="IPR013096">
    <property type="entry name" value="Cupin_2"/>
</dbReference>
<dbReference type="SUPFAM" id="SSF51182">
    <property type="entry name" value="RmlC-like cupins"/>
    <property type="match status" value="1"/>
</dbReference>
<dbReference type="Pfam" id="PF01381">
    <property type="entry name" value="HTH_3"/>
    <property type="match status" value="1"/>
</dbReference>
<dbReference type="SMART" id="SM00530">
    <property type="entry name" value="HTH_XRE"/>
    <property type="match status" value="1"/>
</dbReference>
<organism evidence="3 4">
    <name type="scientific">Deinococcus oregonensis</name>
    <dbReference type="NCBI Taxonomy" id="1805970"/>
    <lineage>
        <taxon>Bacteria</taxon>
        <taxon>Thermotogati</taxon>
        <taxon>Deinococcota</taxon>
        <taxon>Deinococci</taxon>
        <taxon>Deinococcales</taxon>
        <taxon>Deinococcaceae</taxon>
        <taxon>Deinococcus</taxon>
    </lineage>
</organism>
<reference evidence="3 4" key="1">
    <citation type="submission" date="2024-09" db="EMBL/GenBank/DDBJ databases">
        <authorList>
            <person name="Sun Q."/>
            <person name="Mori K."/>
        </authorList>
    </citation>
    <scope>NUCLEOTIDE SEQUENCE [LARGE SCALE GENOMIC DNA]</scope>
    <source>
        <strain evidence="3 4">JCM 13503</strain>
    </source>
</reference>
<sequence>MQLGSRIRARRRQLGLTLKTVSETSGLSVPYLSQIERHQANPTVTSLASIARALGVNLTFFVPEEQHETVVTRHDAGTFLHLQELPYRVSSLAGRGTDLQLEPLLIHIQPHFESQPNSHLGEEFLHVLQGHLTLTVGSERFELGPGDSAHHPSTTPHAWANPGEIQTLLLWVGTPRLF</sequence>
<dbReference type="InterPro" id="IPR011051">
    <property type="entry name" value="RmlC_Cupin_sf"/>
</dbReference>
<name>A0ABV6AXG3_9DEIO</name>
<dbReference type="RefSeq" id="WP_380006090.1">
    <property type="nucleotide sequence ID" value="NZ_JBHLYR010000013.1"/>
</dbReference>
<dbReference type="SUPFAM" id="SSF47413">
    <property type="entry name" value="lambda repressor-like DNA-binding domains"/>
    <property type="match status" value="1"/>
</dbReference>
<dbReference type="CDD" id="cd00093">
    <property type="entry name" value="HTH_XRE"/>
    <property type="match status" value="1"/>
</dbReference>
<keyword evidence="1" id="KW-0238">DNA-binding</keyword>
<evidence type="ECO:0000313" key="3">
    <source>
        <dbReference type="EMBL" id="MFB9991301.1"/>
    </source>
</evidence>
<evidence type="ECO:0000256" key="1">
    <source>
        <dbReference type="ARBA" id="ARBA00023125"/>
    </source>
</evidence>
<protein>
    <submittedName>
        <fullName evidence="3">Helix-turn-helix domain-containing protein</fullName>
    </submittedName>
</protein>
<accession>A0ABV6AXG3</accession>
<dbReference type="InterPro" id="IPR010982">
    <property type="entry name" value="Lambda_DNA-bd_dom_sf"/>
</dbReference>
<dbReference type="InterPro" id="IPR050807">
    <property type="entry name" value="TransReg_Diox_bact_type"/>
</dbReference>
<gene>
    <name evidence="3" type="ORF">ACFFLM_04815</name>
</gene>
<comment type="caution">
    <text evidence="3">The sequence shown here is derived from an EMBL/GenBank/DDBJ whole genome shotgun (WGS) entry which is preliminary data.</text>
</comment>
<dbReference type="InterPro" id="IPR001387">
    <property type="entry name" value="Cro/C1-type_HTH"/>
</dbReference>
<dbReference type="Gene3D" id="2.60.120.10">
    <property type="entry name" value="Jelly Rolls"/>
    <property type="match status" value="1"/>
</dbReference>
<dbReference type="CDD" id="cd02209">
    <property type="entry name" value="cupin_XRE_C"/>
    <property type="match status" value="1"/>
</dbReference>
<dbReference type="EMBL" id="JBHLYR010000013">
    <property type="protein sequence ID" value="MFB9991301.1"/>
    <property type="molecule type" value="Genomic_DNA"/>
</dbReference>
<dbReference type="PANTHER" id="PTHR46797">
    <property type="entry name" value="HTH-TYPE TRANSCRIPTIONAL REGULATOR"/>
    <property type="match status" value="1"/>
</dbReference>
<feature type="domain" description="HTH cro/C1-type" evidence="2">
    <location>
        <begin position="7"/>
        <end position="61"/>
    </location>
</feature>